<evidence type="ECO:0000256" key="1">
    <source>
        <dbReference type="ARBA" id="ARBA00004651"/>
    </source>
</evidence>
<feature type="transmembrane region" description="Helical" evidence="8">
    <location>
        <begin position="307"/>
        <end position="334"/>
    </location>
</feature>
<dbReference type="InterPro" id="IPR050171">
    <property type="entry name" value="MFS_Transporters"/>
</dbReference>
<keyword evidence="5 8" id="KW-1133">Transmembrane helix</keyword>
<feature type="transmembrane region" description="Helical" evidence="8">
    <location>
        <begin position="71"/>
        <end position="89"/>
    </location>
</feature>
<accession>A0ABT2JNV7</accession>
<dbReference type="PANTHER" id="PTHR23517:SF2">
    <property type="entry name" value="MULTIDRUG RESISTANCE PROTEIN MDTH"/>
    <property type="match status" value="1"/>
</dbReference>
<name>A0ABT2JNV7_9ACTN</name>
<dbReference type="PROSITE" id="PS50850">
    <property type="entry name" value="MFS"/>
    <property type="match status" value="1"/>
</dbReference>
<dbReference type="Proteomes" id="UP001156389">
    <property type="component" value="Unassembled WGS sequence"/>
</dbReference>
<feature type="transmembrane region" description="Helical" evidence="8">
    <location>
        <begin position="12"/>
        <end position="30"/>
    </location>
</feature>
<keyword evidence="3" id="KW-1003">Cell membrane</keyword>
<evidence type="ECO:0000313" key="11">
    <source>
        <dbReference type="Proteomes" id="UP001156389"/>
    </source>
</evidence>
<feature type="transmembrane region" description="Helical" evidence="8">
    <location>
        <begin position="374"/>
        <end position="395"/>
    </location>
</feature>
<feature type="transmembrane region" description="Helical" evidence="8">
    <location>
        <begin position="346"/>
        <end position="368"/>
    </location>
</feature>
<protein>
    <submittedName>
        <fullName evidence="10">MFS transporter</fullName>
    </submittedName>
</protein>
<keyword evidence="6 8" id="KW-0472">Membrane</keyword>
<evidence type="ECO:0000256" key="5">
    <source>
        <dbReference type="ARBA" id="ARBA00022989"/>
    </source>
</evidence>
<comment type="subcellular location">
    <subcellularLocation>
        <location evidence="1">Cell membrane</location>
        <topology evidence="1">Multi-pass membrane protein</topology>
    </subcellularLocation>
</comment>
<evidence type="ECO:0000256" key="6">
    <source>
        <dbReference type="ARBA" id="ARBA00023136"/>
    </source>
</evidence>
<sequence length="447" mass="45545">MGATLRRIQLGNALAAFGSGFTVPYLFIYVANVRDLGASTAGAVLAAFAAAALFVLPLVGRVIDRRGPMPVALGGAAAASAGALAFGMVGSAPYVLAASALMGAGVAVLQPALATMIVRCSTASNRSRAFATQFFLINMGMGVGGLLGGLIVDEHRAGTFTTLFCVESVMFLVLGAVLLTVKLPEAQGVDAAVPDGSGQQDGGWRRLLQHRAMVLLCVLGFVLFFTCYGQFESGLPAYGVEVTGISTATLGFALFANTAVIALAQFVVLRLVEGRRRSRVIALVGLIWMVAWLAAGLSGMIPHLQAVATALLISTYALFGLGEAMLSPTVAPLVADLAPSRMVGRYNSAFALAKQLGVAVGPAVGGLMAAQGAYVAYIVLLVGCSLGVTALALWLGRHLTAEQDAPRRSLLVSSGDGPGQGPDAGPRSGAAAQPQAEPKTGQLATAG</sequence>
<dbReference type="InterPro" id="IPR011701">
    <property type="entry name" value="MFS"/>
</dbReference>
<evidence type="ECO:0000256" key="7">
    <source>
        <dbReference type="SAM" id="MobiDB-lite"/>
    </source>
</evidence>
<gene>
    <name evidence="10" type="ORF">LHJ74_06455</name>
</gene>
<feature type="transmembrane region" description="Helical" evidence="8">
    <location>
        <begin position="280"/>
        <end position="301"/>
    </location>
</feature>
<feature type="region of interest" description="Disordered" evidence="7">
    <location>
        <begin position="408"/>
        <end position="447"/>
    </location>
</feature>
<evidence type="ECO:0000256" key="4">
    <source>
        <dbReference type="ARBA" id="ARBA00022692"/>
    </source>
</evidence>
<dbReference type="PANTHER" id="PTHR23517">
    <property type="entry name" value="RESISTANCE PROTEIN MDTM, PUTATIVE-RELATED-RELATED"/>
    <property type="match status" value="1"/>
</dbReference>
<feature type="transmembrane region" description="Helical" evidence="8">
    <location>
        <begin position="212"/>
        <end position="231"/>
    </location>
</feature>
<proteinExistence type="predicted"/>
<keyword evidence="4 8" id="KW-0812">Transmembrane</keyword>
<dbReference type="SUPFAM" id="SSF103473">
    <property type="entry name" value="MFS general substrate transporter"/>
    <property type="match status" value="1"/>
</dbReference>
<comment type="caution">
    <text evidence="10">The sequence shown here is derived from an EMBL/GenBank/DDBJ whole genome shotgun (WGS) entry which is preliminary data.</text>
</comment>
<evidence type="ECO:0000256" key="2">
    <source>
        <dbReference type="ARBA" id="ARBA00022448"/>
    </source>
</evidence>
<organism evidence="10 11">
    <name type="scientific">Streptomyces gossypii</name>
    <dbReference type="NCBI Taxonomy" id="2883101"/>
    <lineage>
        <taxon>Bacteria</taxon>
        <taxon>Bacillati</taxon>
        <taxon>Actinomycetota</taxon>
        <taxon>Actinomycetes</taxon>
        <taxon>Kitasatosporales</taxon>
        <taxon>Streptomycetaceae</taxon>
        <taxon>Streptomyces</taxon>
    </lineage>
</organism>
<evidence type="ECO:0000259" key="9">
    <source>
        <dbReference type="PROSITE" id="PS50850"/>
    </source>
</evidence>
<feature type="transmembrane region" description="Helical" evidence="8">
    <location>
        <begin position="95"/>
        <end position="118"/>
    </location>
</feature>
<dbReference type="Gene3D" id="1.20.1250.20">
    <property type="entry name" value="MFS general substrate transporter like domains"/>
    <property type="match status" value="1"/>
</dbReference>
<feature type="transmembrane region" description="Helical" evidence="8">
    <location>
        <begin position="130"/>
        <end position="152"/>
    </location>
</feature>
<keyword evidence="11" id="KW-1185">Reference proteome</keyword>
<dbReference type="EMBL" id="JAJAGO010000002">
    <property type="protein sequence ID" value="MCT2589567.1"/>
    <property type="molecule type" value="Genomic_DNA"/>
</dbReference>
<keyword evidence="2" id="KW-0813">Transport</keyword>
<feature type="transmembrane region" description="Helical" evidence="8">
    <location>
        <begin position="158"/>
        <end position="181"/>
    </location>
</feature>
<evidence type="ECO:0000313" key="10">
    <source>
        <dbReference type="EMBL" id="MCT2589567.1"/>
    </source>
</evidence>
<evidence type="ECO:0000256" key="8">
    <source>
        <dbReference type="SAM" id="Phobius"/>
    </source>
</evidence>
<dbReference type="InterPro" id="IPR036259">
    <property type="entry name" value="MFS_trans_sf"/>
</dbReference>
<reference evidence="10 11" key="1">
    <citation type="submission" date="2021-10" db="EMBL/GenBank/DDBJ databases">
        <title>Streptomyces gossypii sp. nov., isolated from soil collected from cotton field.</title>
        <authorList>
            <person name="Ge X."/>
            <person name="Chen X."/>
            <person name="Liu W."/>
        </authorList>
    </citation>
    <scope>NUCLEOTIDE SEQUENCE [LARGE SCALE GENOMIC DNA]</scope>
    <source>
        <strain evidence="10 11">N2-109</strain>
    </source>
</reference>
<evidence type="ECO:0000256" key="3">
    <source>
        <dbReference type="ARBA" id="ARBA00022475"/>
    </source>
</evidence>
<dbReference type="InterPro" id="IPR020846">
    <property type="entry name" value="MFS_dom"/>
</dbReference>
<feature type="transmembrane region" description="Helical" evidence="8">
    <location>
        <begin position="36"/>
        <end position="59"/>
    </location>
</feature>
<dbReference type="Pfam" id="PF07690">
    <property type="entry name" value="MFS_1"/>
    <property type="match status" value="1"/>
</dbReference>
<feature type="transmembrane region" description="Helical" evidence="8">
    <location>
        <begin position="243"/>
        <end position="268"/>
    </location>
</feature>
<feature type="domain" description="Major facilitator superfamily (MFS) profile" evidence="9">
    <location>
        <begin position="4"/>
        <end position="399"/>
    </location>
</feature>